<evidence type="ECO:0000256" key="1">
    <source>
        <dbReference type="SAM" id="MobiDB-lite"/>
    </source>
</evidence>
<dbReference type="Gene3D" id="3.40.50.200">
    <property type="entry name" value="Peptidase S8/S53 domain"/>
    <property type="match status" value="1"/>
</dbReference>
<sequence length="582" mass="62099">MIALSTLDAFEPLLANLPMFAPLDSLPPPDGLGLILPSEMLSRDALPEDLDAVTIVAVIDHAIPFAHRLFTTPDGYSRCASIWIQDAAKDVTQTDIPFGREVRGTTIDQLRGLPDGPVNRDGDSVYRALGQMDPQWLGRAATLIQDRSHGAAVATIAAGYEPGDAAGLNHPLIAVSLPEWVVADTSGGYSPLFIQIAVVFIVARARELAQEMSRIAGAKVKPRMVVNLSYGITAGARDGSSLLEQMQDLIAEHAGADLGQVQFVLAVGNSREERLHAVLTPGQELAWQILPDDPTESQVEIWGPPEPTCPEALKLAVTLPNGQSVTTAFQPPNGPLGQIARLKDSRGRELARFMLQRRAVLDGFRQCLTVILPPTTGPEQGDRAPVGLWQLKLVKASGACSFDIQRDDKIPGFRGGGRQTIFRDPRYQARQPDGLWIDRDPQPADCLVRRNGTLNAYAGGTRQIRAGAAILNAVPGQGAPISHYCSLLDTGLGGDIVMAGDRGNAAYGLNLPGVRGSAMQTVTGTSITAPQVTRWLSGKLSAGDNLQSRAQIVAAAQASARPGSVPPLVDTDLPWRWNGQGE</sequence>
<dbReference type="Pfam" id="PF00082">
    <property type="entry name" value="Peptidase_S8"/>
    <property type="match status" value="1"/>
</dbReference>
<reference evidence="3 4" key="1">
    <citation type="journal article" date="2015" name="Stand. Genomic Sci.">
        <title>Genomic Encyclopedia of Bacterial and Archaeal Type Strains, Phase III: the genomes of soil and plant-associated and newly described type strains.</title>
        <authorList>
            <person name="Whitman W.B."/>
            <person name="Woyke T."/>
            <person name="Klenk H.P."/>
            <person name="Zhou Y."/>
            <person name="Lilburn T.G."/>
            <person name="Beck B.J."/>
            <person name="De Vos P."/>
            <person name="Vandamme P."/>
            <person name="Eisen J.A."/>
            <person name="Garrity G."/>
            <person name="Hugenholtz P."/>
            <person name="Kyrpides N.C."/>
        </authorList>
    </citation>
    <scope>NUCLEOTIDE SEQUENCE [LARGE SCALE GENOMIC DNA]</scope>
    <source>
        <strain evidence="3 4">CGMCC 1.5364</strain>
    </source>
</reference>
<evidence type="ECO:0000313" key="3">
    <source>
        <dbReference type="EMBL" id="TWI32961.1"/>
    </source>
</evidence>
<dbReference type="Proteomes" id="UP000316225">
    <property type="component" value="Unassembled WGS sequence"/>
</dbReference>
<accession>A0A562NLV0</accession>
<evidence type="ECO:0000313" key="4">
    <source>
        <dbReference type="Proteomes" id="UP000316225"/>
    </source>
</evidence>
<protein>
    <submittedName>
        <fullName evidence="3">Subtilase family protein</fullName>
    </submittedName>
</protein>
<dbReference type="EMBL" id="VLKU01000008">
    <property type="protein sequence ID" value="TWI32961.1"/>
    <property type="molecule type" value="Genomic_DNA"/>
</dbReference>
<name>A0A562NLV0_9RHOB</name>
<dbReference type="AlphaFoldDB" id="A0A562NLV0"/>
<gene>
    <name evidence="3" type="ORF">IQ24_02843</name>
</gene>
<feature type="region of interest" description="Disordered" evidence="1">
    <location>
        <begin position="563"/>
        <end position="582"/>
    </location>
</feature>
<dbReference type="SUPFAM" id="SSF52743">
    <property type="entry name" value="Subtilisin-like"/>
    <property type="match status" value="1"/>
</dbReference>
<feature type="domain" description="Peptidase S8/S53" evidence="2">
    <location>
        <begin position="145"/>
        <end position="546"/>
    </location>
</feature>
<dbReference type="GO" id="GO:0004252">
    <property type="term" value="F:serine-type endopeptidase activity"/>
    <property type="evidence" value="ECO:0007669"/>
    <property type="project" value="InterPro"/>
</dbReference>
<dbReference type="RefSeq" id="WP_145398913.1">
    <property type="nucleotide sequence ID" value="NZ_VLKU01000008.1"/>
</dbReference>
<dbReference type="OrthoDB" id="8010691at2"/>
<proteinExistence type="predicted"/>
<dbReference type="InterPro" id="IPR036852">
    <property type="entry name" value="Peptidase_S8/S53_dom_sf"/>
</dbReference>
<dbReference type="GO" id="GO:0006508">
    <property type="term" value="P:proteolysis"/>
    <property type="evidence" value="ECO:0007669"/>
    <property type="project" value="InterPro"/>
</dbReference>
<comment type="caution">
    <text evidence="3">The sequence shown here is derived from an EMBL/GenBank/DDBJ whole genome shotgun (WGS) entry which is preliminary data.</text>
</comment>
<dbReference type="Gene3D" id="2.60.120.1290">
    <property type="match status" value="1"/>
</dbReference>
<evidence type="ECO:0000259" key="2">
    <source>
        <dbReference type="Pfam" id="PF00082"/>
    </source>
</evidence>
<keyword evidence="4" id="KW-1185">Reference proteome</keyword>
<dbReference type="InterPro" id="IPR000209">
    <property type="entry name" value="Peptidase_S8/S53_dom"/>
</dbReference>
<organism evidence="3 4">
    <name type="scientific">Paracoccus sulfuroxidans</name>
    <dbReference type="NCBI Taxonomy" id="384678"/>
    <lineage>
        <taxon>Bacteria</taxon>
        <taxon>Pseudomonadati</taxon>
        <taxon>Pseudomonadota</taxon>
        <taxon>Alphaproteobacteria</taxon>
        <taxon>Rhodobacterales</taxon>
        <taxon>Paracoccaceae</taxon>
        <taxon>Paracoccus</taxon>
    </lineage>
</organism>